<dbReference type="InterPro" id="IPR003661">
    <property type="entry name" value="HisK_dim/P_dom"/>
</dbReference>
<dbReference type="InterPro" id="IPR000014">
    <property type="entry name" value="PAS"/>
</dbReference>
<evidence type="ECO:0000256" key="1">
    <source>
        <dbReference type="ARBA" id="ARBA00000085"/>
    </source>
</evidence>
<dbReference type="STRING" id="1246995.AFR_06035"/>
<dbReference type="PRINTS" id="PR00344">
    <property type="entry name" value="BCTRLSENSOR"/>
</dbReference>
<gene>
    <name evidence="9" type="ORF">AFR_06035</name>
</gene>
<dbReference type="Pfam" id="PF00512">
    <property type="entry name" value="HisKA"/>
    <property type="match status" value="1"/>
</dbReference>
<dbReference type="KEGG" id="afs:AFR_06035"/>
<dbReference type="PATRIC" id="fig|1246995.3.peg.1226"/>
<keyword evidence="5" id="KW-0808">Transferase</keyword>
<dbReference type="InterPro" id="IPR013767">
    <property type="entry name" value="PAS_fold"/>
</dbReference>
<dbReference type="SUPFAM" id="SSF47384">
    <property type="entry name" value="Homodimeric domain of signal transducing histidine kinase"/>
    <property type="match status" value="1"/>
</dbReference>
<dbReference type="InterPro" id="IPR005467">
    <property type="entry name" value="His_kinase_dom"/>
</dbReference>
<keyword evidence="6 9" id="KW-0418">Kinase</keyword>
<dbReference type="InterPro" id="IPR036097">
    <property type="entry name" value="HisK_dim/P_sf"/>
</dbReference>
<dbReference type="GO" id="GO:0005886">
    <property type="term" value="C:plasma membrane"/>
    <property type="evidence" value="ECO:0007669"/>
    <property type="project" value="UniProtKB-SubCell"/>
</dbReference>
<dbReference type="EMBL" id="CP006272">
    <property type="protein sequence ID" value="AGZ39496.1"/>
    <property type="molecule type" value="Genomic_DNA"/>
</dbReference>
<dbReference type="InterPro" id="IPR004358">
    <property type="entry name" value="Sig_transdc_His_kin-like_C"/>
</dbReference>
<evidence type="ECO:0000256" key="4">
    <source>
        <dbReference type="ARBA" id="ARBA00022553"/>
    </source>
</evidence>
<evidence type="ECO:0000313" key="10">
    <source>
        <dbReference type="Proteomes" id="UP000017746"/>
    </source>
</evidence>
<dbReference type="HOGENOM" id="CLU_000445_114_44_11"/>
<dbReference type="RefSeq" id="WP_023359027.1">
    <property type="nucleotide sequence ID" value="NC_022657.1"/>
</dbReference>
<keyword evidence="7" id="KW-0902">Two-component regulatory system</keyword>
<dbReference type="eggNOG" id="COG2205">
    <property type="taxonomic scope" value="Bacteria"/>
</dbReference>
<dbReference type="Pfam" id="PF01590">
    <property type="entry name" value="GAF"/>
    <property type="match status" value="1"/>
</dbReference>
<evidence type="ECO:0000256" key="5">
    <source>
        <dbReference type="ARBA" id="ARBA00022679"/>
    </source>
</evidence>
<evidence type="ECO:0000259" key="8">
    <source>
        <dbReference type="PROSITE" id="PS50109"/>
    </source>
</evidence>
<dbReference type="Gene3D" id="1.10.287.130">
    <property type="match status" value="1"/>
</dbReference>
<dbReference type="PROSITE" id="PS50109">
    <property type="entry name" value="HIS_KIN"/>
    <property type="match status" value="1"/>
</dbReference>
<reference evidence="9 10" key="1">
    <citation type="journal article" date="2014" name="J. Biotechnol.">
        <title>Complete genome sequence of the actinobacterium Actinoplanes friuliensis HAG 010964, producer of the lipopeptide antibiotic friulimycin.</title>
        <authorList>
            <person name="Ruckert C."/>
            <person name="Szczepanowski R."/>
            <person name="Albersmeier A."/>
            <person name="Goesmann A."/>
            <person name="Fischer N."/>
            <person name="Steinkamper A."/>
            <person name="Puhler A."/>
            <person name="Biener R."/>
            <person name="Schwartz D."/>
            <person name="Kalinowski J."/>
        </authorList>
    </citation>
    <scope>NUCLEOTIDE SEQUENCE [LARGE SCALE GENOMIC DNA]</scope>
    <source>
        <strain evidence="9 10">DSM 7358</strain>
    </source>
</reference>
<accession>U5VV13</accession>
<dbReference type="GO" id="GO:0000155">
    <property type="term" value="F:phosphorelay sensor kinase activity"/>
    <property type="evidence" value="ECO:0007669"/>
    <property type="project" value="InterPro"/>
</dbReference>
<dbReference type="SMART" id="SM00387">
    <property type="entry name" value="HATPase_c"/>
    <property type="match status" value="1"/>
</dbReference>
<dbReference type="SMART" id="SM00065">
    <property type="entry name" value="GAF"/>
    <property type="match status" value="2"/>
</dbReference>
<feature type="domain" description="Histidine kinase" evidence="8">
    <location>
        <begin position="482"/>
        <end position="699"/>
    </location>
</feature>
<comment type="catalytic activity">
    <reaction evidence="1">
        <text>ATP + protein L-histidine = ADP + protein N-phospho-L-histidine.</text>
        <dbReference type="EC" id="2.7.13.3"/>
    </reaction>
</comment>
<evidence type="ECO:0000313" key="9">
    <source>
        <dbReference type="EMBL" id="AGZ39496.1"/>
    </source>
</evidence>
<dbReference type="eggNOG" id="COG2203">
    <property type="taxonomic scope" value="Bacteria"/>
</dbReference>
<keyword evidence="10" id="KW-1185">Reference proteome</keyword>
<dbReference type="Pfam" id="PF00989">
    <property type="entry name" value="PAS"/>
    <property type="match status" value="1"/>
</dbReference>
<dbReference type="Gene3D" id="3.30.565.10">
    <property type="entry name" value="Histidine kinase-like ATPase, C-terminal domain"/>
    <property type="match status" value="1"/>
</dbReference>
<dbReference type="SMART" id="SM00388">
    <property type="entry name" value="HisKA"/>
    <property type="match status" value="1"/>
</dbReference>
<dbReference type="AlphaFoldDB" id="U5VV13"/>
<dbReference type="CDD" id="cd00075">
    <property type="entry name" value="HATPase"/>
    <property type="match status" value="1"/>
</dbReference>
<evidence type="ECO:0000256" key="7">
    <source>
        <dbReference type="ARBA" id="ARBA00023012"/>
    </source>
</evidence>
<dbReference type="CDD" id="cd00130">
    <property type="entry name" value="PAS"/>
    <property type="match status" value="1"/>
</dbReference>
<evidence type="ECO:0000256" key="3">
    <source>
        <dbReference type="ARBA" id="ARBA00012438"/>
    </source>
</evidence>
<evidence type="ECO:0000256" key="2">
    <source>
        <dbReference type="ARBA" id="ARBA00004236"/>
    </source>
</evidence>
<dbReference type="Pfam" id="PF13185">
    <property type="entry name" value="GAF_2"/>
    <property type="match status" value="1"/>
</dbReference>
<comment type="subcellular location">
    <subcellularLocation>
        <location evidence="2">Cell membrane</location>
    </subcellularLocation>
</comment>
<evidence type="ECO:0000256" key="6">
    <source>
        <dbReference type="ARBA" id="ARBA00022777"/>
    </source>
</evidence>
<dbReference type="InterPro" id="IPR003018">
    <property type="entry name" value="GAF"/>
</dbReference>
<proteinExistence type="predicted"/>
<dbReference type="InterPro" id="IPR036890">
    <property type="entry name" value="HATPase_C_sf"/>
</dbReference>
<dbReference type="SUPFAM" id="SSF55785">
    <property type="entry name" value="PYP-like sensor domain (PAS domain)"/>
    <property type="match status" value="1"/>
</dbReference>
<dbReference type="InterPro" id="IPR050736">
    <property type="entry name" value="Sensor_HK_Regulatory"/>
</dbReference>
<dbReference type="FunFam" id="3.30.565.10:FF:000006">
    <property type="entry name" value="Sensor histidine kinase WalK"/>
    <property type="match status" value="1"/>
</dbReference>
<dbReference type="PANTHER" id="PTHR43711:SF1">
    <property type="entry name" value="HISTIDINE KINASE 1"/>
    <property type="match status" value="1"/>
</dbReference>
<dbReference type="Gene3D" id="3.30.450.40">
    <property type="match status" value="2"/>
</dbReference>
<protein>
    <recommendedName>
        <fullName evidence="3">histidine kinase</fullName>
        <ecNumber evidence="3">2.7.13.3</ecNumber>
    </recommendedName>
</protein>
<sequence length="705" mass="74787">MLTVDEALLRDPSRLAAVADLRPALAALPVLLDSVAAVAARSLAAPIALVSLVGESQEYLYGTYDPAGALAGRETIPLATSMGKYVLGANGCVRSTGVSPAARFGVSAFAGVPLKDHGNRPVGCLAVLDTENRRWSAGQTSLLSELARILSPEVLASIAPTAPTAAADAAEDNDRFLAAILDSLAVGVIACDEAGKIVLVNRALRDVQSLPGDRVPEDYAERAETTLVHSDMTPMSWQQTPLMRALRGEHVRDSEVLVQAPGHRLRTFATNAQPIIGAGGRRLGAVAAAHEVTAMRRAEHFRQCHLAVAHILAASDSPEQAAFGVLRVVATTLRWPYAEMWLIDEATDSLRSIGHWSEPGLKAGKLSRRAVTKGVGVTGRTWATGRPVWIHDITSEAAAEPHPRIEACLRLGFRTVLSVPVRDGDTMLGVLTCYSDAPEHHEDLLTVLLDGVAAQFGVFVALRRAAALAQELDRAKDDFIALVGHEMRTPLTTIAATAGMLREEAESFEPETQHMLAAIHRNTILLQDIVGKLLDLAGLEAGHIGLTIAPVDLVEVITEAMTAARPAASANGLTLIAELPDRLTVEADAGRFRQVVDDLLSNAVKYSPGGGDIHVRLSADDTTAELVITDGGIGVLDTEREHLFDRLYRGSNVRHQGTTGSGLGLSLARTIVELHGGTITLTGRETGGTTVQVRLPLQATSPSSR</sequence>
<dbReference type="Pfam" id="PF02518">
    <property type="entry name" value="HATPase_c"/>
    <property type="match status" value="1"/>
</dbReference>
<dbReference type="OrthoDB" id="3273043at2"/>
<dbReference type="GO" id="GO:0006355">
    <property type="term" value="P:regulation of DNA-templated transcription"/>
    <property type="evidence" value="ECO:0007669"/>
    <property type="project" value="InterPro"/>
</dbReference>
<dbReference type="InterPro" id="IPR003594">
    <property type="entry name" value="HATPase_dom"/>
</dbReference>
<dbReference type="Proteomes" id="UP000017746">
    <property type="component" value="Chromosome"/>
</dbReference>
<organism evidence="9 10">
    <name type="scientific">Actinoplanes friuliensis DSM 7358</name>
    <dbReference type="NCBI Taxonomy" id="1246995"/>
    <lineage>
        <taxon>Bacteria</taxon>
        <taxon>Bacillati</taxon>
        <taxon>Actinomycetota</taxon>
        <taxon>Actinomycetes</taxon>
        <taxon>Micromonosporales</taxon>
        <taxon>Micromonosporaceae</taxon>
        <taxon>Actinoplanes</taxon>
    </lineage>
</organism>
<dbReference type="Gene3D" id="3.30.450.20">
    <property type="entry name" value="PAS domain"/>
    <property type="match status" value="1"/>
</dbReference>
<name>U5VV13_9ACTN</name>
<keyword evidence="4" id="KW-0597">Phosphoprotein</keyword>
<dbReference type="InterPro" id="IPR035965">
    <property type="entry name" value="PAS-like_dom_sf"/>
</dbReference>
<dbReference type="PANTHER" id="PTHR43711">
    <property type="entry name" value="TWO-COMPONENT HISTIDINE KINASE"/>
    <property type="match status" value="1"/>
</dbReference>
<dbReference type="InterPro" id="IPR029016">
    <property type="entry name" value="GAF-like_dom_sf"/>
</dbReference>
<dbReference type="CDD" id="cd00082">
    <property type="entry name" value="HisKA"/>
    <property type="match status" value="1"/>
</dbReference>
<dbReference type="SUPFAM" id="SSF55874">
    <property type="entry name" value="ATPase domain of HSP90 chaperone/DNA topoisomerase II/histidine kinase"/>
    <property type="match status" value="1"/>
</dbReference>
<dbReference type="SUPFAM" id="SSF55781">
    <property type="entry name" value="GAF domain-like"/>
    <property type="match status" value="2"/>
</dbReference>
<dbReference type="EC" id="2.7.13.3" evidence="3"/>